<dbReference type="Proteomes" id="UP000240283">
    <property type="component" value="Segment"/>
</dbReference>
<reference evidence="1 2" key="1">
    <citation type="submission" date="2017-12" db="EMBL/GenBank/DDBJ databases">
        <title>Genomic analysis of a novel phage Vp_R1 lytic to Vibrio parahaemolyticus.</title>
        <authorList>
            <person name="Ren H."/>
            <person name="Li Z."/>
        </authorList>
    </citation>
    <scope>NUCLEOTIDE SEQUENCE [LARGE SCALE GENOMIC DNA]</scope>
</reference>
<sequence length="129" mass="14818">MIYFTKLNGIVKDYRIDMSSGFLVEYYSNSNLAWVPSNMVEIDGEMFHDLIRVCKFIPREATLVYGPDSNGLLYPAKVNNRGDILVYSPYFESWEEVLENGMRWVSLNSQEIDTRSVSLLGVRDICSIS</sequence>
<keyword evidence="2" id="KW-1185">Reference proteome</keyword>
<dbReference type="EMBL" id="MG603697">
    <property type="protein sequence ID" value="AUG88442.1"/>
    <property type="molecule type" value="Genomic_DNA"/>
</dbReference>
<name>A0A2H5BQ74_9CAUD</name>
<protein>
    <submittedName>
        <fullName evidence="1">Uncharacterized protein</fullName>
    </submittedName>
</protein>
<organism evidence="1 2">
    <name type="scientific">Vibrio phage Vp_R1</name>
    <dbReference type="NCBI Taxonomy" id="2059867"/>
    <lineage>
        <taxon>Viruses</taxon>
        <taxon>Duplodnaviria</taxon>
        <taxon>Heunggongvirae</taxon>
        <taxon>Uroviricota</taxon>
        <taxon>Caudoviricetes</taxon>
        <taxon>Grimontviridae</taxon>
        <taxon>Dalianvirus</taxon>
        <taxon>Dalianvirus R1</taxon>
    </lineage>
</organism>
<proteinExistence type="predicted"/>
<evidence type="ECO:0000313" key="2">
    <source>
        <dbReference type="Proteomes" id="UP000240283"/>
    </source>
</evidence>
<evidence type="ECO:0000313" key="1">
    <source>
        <dbReference type="EMBL" id="AUG88442.1"/>
    </source>
</evidence>
<accession>A0A2H5BQ74</accession>
<gene>
    <name evidence="1" type="ORF">VPR_078</name>
</gene>